<dbReference type="InterPro" id="IPR049883">
    <property type="entry name" value="NOTCH1_EGF-like"/>
</dbReference>
<keyword evidence="2" id="KW-1015">Disulfide bond</keyword>
<feature type="non-terminal residue" evidence="4">
    <location>
        <position position="1"/>
    </location>
</feature>
<dbReference type="Pfam" id="PF07645">
    <property type="entry name" value="EGF_CA"/>
    <property type="match status" value="1"/>
</dbReference>
<evidence type="ECO:0000259" key="3">
    <source>
        <dbReference type="PROSITE" id="PS01186"/>
    </source>
</evidence>
<comment type="caution">
    <text evidence="4">The sequence shown here is derived from an EMBL/GenBank/DDBJ whole genome shotgun (WGS) entry which is preliminary data.</text>
</comment>
<dbReference type="Gene3D" id="2.10.25.10">
    <property type="entry name" value="Laminin"/>
    <property type="match status" value="2"/>
</dbReference>
<evidence type="ECO:0000313" key="4">
    <source>
        <dbReference type="EMBL" id="CAH3023110.1"/>
    </source>
</evidence>
<dbReference type="PROSITE" id="PS01187">
    <property type="entry name" value="EGF_CA"/>
    <property type="match status" value="1"/>
</dbReference>
<dbReference type="SUPFAM" id="SSF57196">
    <property type="entry name" value="EGF/Laminin"/>
    <property type="match status" value="1"/>
</dbReference>
<evidence type="ECO:0000256" key="2">
    <source>
        <dbReference type="ARBA" id="ARBA00023157"/>
    </source>
</evidence>
<reference evidence="4 5" key="1">
    <citation type="submission" date="2022-05" db="EMBL/GenBank/DDBJ databases">
        <authorList>
            <consortium name="Genoscope - CEA"/>
            <person name="William W."/>
        </authorList>
    </citation>
    <scope>NUCLEOTIDE SEQUENCE [LARGE SCALE GENOMIC DNA]</scope>
</reference>
<dbReference type="InterPro" id="IPR000742">
    <property type="entry name" value="EGF"/>
</dbReference>
<dbReference type="Proteomes" id="UP001159427">
    <property type="component" value="Unassembled WGS sequence"/>
</dbReference>
<accession>A0ABN8M240</accession>
<organism evidence="4 5">
    <name type="scientific">Porites evermanni</name>
    <dbReference type="NCBI Taxonomy" id="104178"/>
    <lineage>
        <taxon>Eukaryota</taxon>
        <taxon>Metazoa</taxon>
        <taxon>Cnidaria</taxon>
        <taxon>Anthozoa</taxon>
        <taxon>Hexacorallia</taxon>
        <taxon>Scleractinia</taxon>
        <taxon>Fungiina</taxon>
        <taxon>Poritidae</taxon>
        <taxon>Porites</taxon>
    </lineage>
</organism>
<sequence>PAKCITDDDCLKGEAVCLRGECHCTNPLARGDGRLICDSYHENCPSSKQNLCKNLVPLLNCSIWTFTNEGHFGRAGVLGCLKAAEDPDGKRPCLGDQYCPPLAFCNSKTKRCQCRHGLVGNGVTCRPAPGRTGCKSNSDCKVWAECTDGTCHCRAELQGDGNTCNKAPRKKCKAKQDCHPHASCMNGHCVCSDMAGNGEYCRKQWLPCVKNWCGLNDHCAMDPIHPQHHWCLCRIGTDEHGNCVECFTDGHCGSINGRCIRNKCHCQDELILSHSRCIQNKHRPVCKKDNHCHPKAKCEDGRCMCQGRTVGNGEYCRGFLTNPYTFFKPLKPLTQPLGDLGDPLPVTFTMFPIMDLFPRGCVECQKSEECASNAYCDWFACKCKDELIKNGKQCLPAPLQKCKQASECHPKAKCFFGNCICQGSTTGNGKFCRDAVPCSNATLLLCGGKASCLADPLLPQIPICRCHKGFRLSKNKTCEDIDECKTLKARCGNRCRNTVGSYYCDQCPRGFTEGRDGVCIGPRPPHFTPAGLKKRGTGDEKETSDECDCEENEECYEGDCYCAEAYDRDEFGKCVSMDNGLLLSGAQSIQVSFFHEFLILFVLSANLAMLVEFL</sequence>
<dbReference type="SMART" id="SM00181">
    <property type="entry name" value="EGF"/>
    <property type="match status" value="5"/>
</dbReference>
<dbReference type="InterPro" id="IPR018097">
    <property type="entry name" value="EGF_Ca-bd_CS"/>
</dbReference>
<dbReference type="PROSITE" id="PS01186">
    <property type="entry name" value="EGF_2"/>
    <property type="match status" value="1"/>
</dbReference>
<evidence type="ECO:0000313" key="5">
    <source>
        <dbReference type="Proteomes" id="UP001159427"/>
    </source>
</evidence>
<name>A0ABN8M240_9CNID</name>
<dbReference type="SMART" id="SM00179">
    <property type="entry name" value="EGF_CA"/>
    <property type="match status" value="1"/>
</dbReference>
<dbReference type="EMBL" id="CALNXI010000248">
    <property type="protein sequence ID" value="CAH3023110.1"/>
    <property type="molecule type" value="Genomic_DNA"/>
</dbReference>
<protein>
    <recommendedName>
        <fullName evidence="3">EGF-like domain-containing protein</fullName>
    </recommendedName>
</protein>
<proteinExistence type="predicted"/>
<gene>
    <name evidence="4" type="ORF">PEVE_00018192</name>
</gene>
<dbReference type="InterPro" id="IPR001881">
    <property type="entry name" value="EGF-like_Ca-bd_dom"/>
</dbReference>
<evidence type="ECO:0000256" key="1">
    <source>
        <dbReference type="ARBA" id="ARBA00022536"/>
    </source>
</evidence>
<keyword evidence="1" id="KW-0245">EGF-like domain</keyword>
<keyword evidence="5" id="KW-1185">Reference proteome</keyword>
<feature type="domain" description="EGF-like" evidence="3">
    <location>
        <begin position="464"/>
        <end position="478"/>
    </location>
</feature>